<feature type="compositionally biased region" description="Basic residues" evidence="9">
    <location>
        <begin position="373"/>
        <end position="383"/>
    </location>
</feature>
<dbReference type="SUPFAM" id="SSF53706">
    <property type="entry name" value="Formate dehydrogenase/DMSO reductase, domains 1-3"/>
    <property type="match status" value="1"/>
</dbReference>
<name>A0A8J8BD08_9ACTN</name>
<evidence type="ECO:0000259" key="10">
    <source>
        <dbReference type="PROSITE" id="PS51669"/>
    </source>
</evidence>
<dbReference type="EMBL" id="JAGSXH010000096">
    <property type="protein sequence ID" value="MBS2965692.1"/>
    <property type="molecule type" value="Genomic_DNA"/>
</dbReference>
<dbReference type="RefSeq" id="WP_211470045.1">
    <property type="nucleotide sequence ID" value="NZ_JAGSXH010000096.1"/>
</dbReference>
<keyword evidence="8" id="KW-0411">Iron-sulfur</keyword>
<evidence type="ECO:0000256" key="7">
    <source>
        <dbReference type="ARBA" id="ARBA00023004"/>
    </source>
</evidence>
<dbReference type="PROSITE" id="PS51669">
    <property type="entry name" value="4FE4S_MOW_BIS_MGD"/>
    <property type="match status" value="1"/>
</dbReference>
<dbReference type="GO" id="GO:0009055">
    <property type="term" value="F:electron transfer activity"/>
    <property type="evidence" value="ECO:0007669"/>
    <property type="project" value="TreeGrafter"/>
</dbReference>
<feature type="region of interest" description="Disordered" evidence="9">
    <location>
        <begin position="901"/>
        <end position="922"/>
    </location>
</feature>
<feature type="region of interest" description="Disordered" evidence="9">
    <location>
        <begin position="340"/>
        <end position="408"/>
    </location>
</feature>
<dbReference type="AlphaFoldDB" id="A0A8J8BD08"/>
<dbReference type="GO" id="GO:0030313">
    <property type="term" value="C:cell envelope"/>
    <property type="evidence" value="ECO:0007669"/>
    <property type="project" value="UniProtKB-SubCell"/>
</dbReference>
<comment type="caution">
    <text evidence="11">The sequence shown here is derived from an EMBL/GenBank/DDBJ whole genome shotgun (WGS) entry which is preliminary data.</text>
</comment>
<evidence type="ECO:0000256" key="2">
    <source>
        <dbReference type="ARBA" id="ARBA00004196"/>
    </source>
</evidence>
<gene>
    <name evidence="11" type="ORF">KGA66_21755</name>
</gene>
<dbReference type="SMART" id="SM00926">
    <property type="entry name" value="Molybdop_Fe4S4"/>
    <property type="match status" value="1"/>
</dbReference>
<dbReference type="GO" id="GO:0051539">
    <property type="term" value="F:4 iron, 4 sulfur cluster binding"/>
    <property type="evidence" value="ECO:0007669"/>
    <property type="project" value="UniProtKB-KW"/>
</dbReference>
<dbReference type="GO" id="GO:0030151">
    <property type="term" value="F:molybdenum ion binding"/>
    <property type="evidence" value="ECO:0007669"/>
    <property type="project" value="TreeGrafter"/>
</dbReference>
<dbReference type="Pfam" id="PF00384">
    <property type="entry name" value="Molybdopterin"/>
    <property type="match status" value="1"/>
</dbReference>
<dbReference type="Pfam" id="PF04879">
    <property type="entry name" value="Molybdop_Fe4S4"/>
    <property type="match status" value="1"/>
</dbReference>
<keyword evidence="12" id="KW-1185">Reference proteome</keyword>
<dbReference type="InterPro" id="IPR006657">
    <property type="entry name" value="MoPterin_dinucl-bd_dom"/>
</dbReference>
<evidence type="ECO:0000256" key="3">
    <source>
        <dbReference type="ARBA" id="ARBA00010312"/>
    </source>
</evidence>
<dbReference type="GO" id="GO:0016491">
    <property type="term" value="F:oxidoreductase activity"/>
    <property type="evidence" value="ECO:0007669"/>
    <property type="project" value="UniProtKB-KW"/>
</dbReference>
<accession>A0A8J8BD08</accession>
<comment type="subcellular location">
    <subcellularLocation>
        <location evidence="2">Cell envelope</location>
    </subcellularLocation>
</comment>
<dbReference type="InterPro" id="IPR009010">
    <property type="entry name" value="Asp_de-COase-like_dom_sf"/>
</dbReference>
<sequence>MSIANLPWPVLRQLTGSDRTGRGAAARSRRTGELLPRTYTADKVVKSICPYCGVGCGQNVYVKDDKVIQIEGDPDSPVSRGRLCPKGAASLQLTTGSSREHHVLYRRPHGTEWERIPLDTALDMVAQRVIETRRETWQWNSEDGKRVRRTLGIASLGGATLDNEENYLIKKLFTALGVIQVENQARLCHSSTVAGLGTSFGRGGATTCLQDLQNADCILIEGSNFAEAHPVGFQWVMEAKARGATIIHVDPRYTRTSAVSDVHVPLRAGSDVAFLGGIINHVLSNDAWFHDYVLAYTNASTIVRDDFADTEDLDGVFSGLSEDEREYDTDGWQYKGMEMQSAAGERDKQYEEKQGSGREAAGGSEARGDGGRPRGRGAGHSHAGRSESHGSGGAVIHGEPQTDPTLQHPRCVMQILKRHFSRYTPEMVEQVCGVPRELFELVCRTLVRNSGRERTSAFAYAVGWTQHSNGSQMIRTASILQLLLGNIGRPGGGIQALRGHASIQGSTDIPTLFNLLPGYLPMPHAHEHEDLDAYVQGESADQGFWGDMKAYMVSLLKAYWGADATAENGYRFDYLPRLTGSHSTYETVMAQLDGVCKGYFLLGQNPAVGSANGRMQRLAMAELDWLVVRDFSLIESATWWKDGPEIESGELRTEDIATEVFFFPAAAHTEKSGSFTNTNRMLQWHWTAVEPQGDARSDLWFMYHLGRRIRTRLDGSTDERDQPVLKLTWDYPVQGSLDEPKAQAVLAEINGWDAEGRPLAAYDQLNGDGSTSCGCWIYCGVYADGVNQAARRKPGKEQNWLGPEWCWAWPANRRILYNRASADPDGKPWSERKALVWWDRDEAQWSGHDIPDFEKPKSPHYRPPAGATGADAISGTDPFIMQGDGKGWLYVPAGLIDGPLPTHYEPQESPVANPLYRQQRSPVRQVYSRDHNRYQPSGNEPGAEVFPYVATTYRLTEHFTAGGMSRWTPYLSELQPEFFCEVSPQLAKERGLVHGDWATIITARSAIEARVLVTERMKPLRVAGRTLHQIGMPFHWGSSGLSTGDSANDLIAITLDPNVHIQEDKAFAADIQPGRRPIGRARRDLVESYCRRAGITEQTGMEVH</sequence>
<comment type="similarity">
    <text evidence="3">Belongs to the prokaryotic molybdopterin-containing oxidoreductase family.</text>
</comment>
<reference evidence="11" key="1">
    <citation type="submission" date="2021-04" db="EMBL/GenBank/DDBJ databases">
        <title>Genome based classification of Actinospica acidithermotolerans sp. nov., an actinobacterium isolated from an Indonesian hot spring.</title>
        <authorList>
            <person name="Kusuma A.B."/>
            <person name="Putra K.E."/>
            <person name="Nafisah S."/>
            <person name="Loh J."/>
            <person name="Nouioui I."/>
            <person name="Goodfellow M."/>
        </authorList>
    </citation>
    <scope>NUCLEOTIDE SEQUENCE</scope>
    <source>
        <strain evidence="11">DSM 45618</strain>
    </source>
</reference>
<feature type="domain" description="4Fe-4S Mo/W bis-MGD-type" evidence="10">
    <location>
        <begin position="42"/>
        <end position="98"/>
    </location>
</feature>
<dbReference type="Proteomes" id="UP000677913">
    <property type="component" value="Unassembled WGS sequence"/>
</dbReference>
<dbReference type="InterPro" id="IPR006963">
    <property type="entry name" value="Mopterin_OxRdtase_4Fe-4S_dom"/>
</dbReference>
<dbReference type="SUPFAM" id="SSF50692">
    <property type="entry name" value="ADC-like"/>
    <property type="match status" value="1"/>
</dbReference>
<dbReference type="InterPro" id="IPR006656">
    <property type="entry name" value="Mopterin_OxRdtase"/>
</dbReference>
<dbReference type="Pfam" id="PF01568">
    <property type="entry name" value="Molydop_binding"/>
    <property type="match status" value="1"/>
</dbReference>
<evidence type="ECO:0000256" key="8">
    <source>
        <dbReference type="ARBA" id="ARBA00023014"/>
    </source>
</evidence>
<dbReference type="Gene3D" id="3.40.228.10">
    <property type="entry name" value="Dimethylsulfoxide Reductase, domain 2"/>
    <property type="match status" value="2"/>
</dbReference>
<dbReference type="Gene3D" id="3.40.50.740">
    <property type="match status" value="1"/>
</dbReference>
<keyword evidence="6" id="KW-0560">Oxidoreductase</keyword>
<organism evidence="11 12">
    <name type="scientific">Actinocrinis puniceicyclus</name>
    <dbReference type="NCBI Taxonomy" id="977794"/>
    <lineage>
        <taxon>Bacteria</taxon>
        <taxon>Bacillati</taxon>
        <taxon>Actinomycetota</taxon>
        <taxon>Actinomycetes</taxon>
        <taxon>Catenulisporales</taxon>
        <taxon>Actinospicaceae</taxon>
        <taxon>Actinocrinis</taxon>
    </lineage>
</organism>
<evidence type="ECO:0000256" key="5">
    <source>
        <dbReference type="ARBA" id="ARBA00022723"/>
    </source>
</evidence>
<dbReference type="PANTHER" id="PTHR43598">
    <property type="entry name" value="TUNGSTEN-CONTAINING FORMYLMETHANOFURAN DEHYDROGENASE 2 SUBUNIT B"/>
    <property type="match status" value="1"/>
</dbReference>
<dbReference type="PANTHER" id="PTHR43598:SF1">
    <property type="entry name" value="FORMATE DEHYDROGENASE-O MAJOR SUBUNIT"/>
    <property type="match status" value="1"/>
</dbReference>
<evidence type="ECO:0000256" key="4">
    <source>
        <dbReference type="ARBA" id="ARBA00022485"/>
    </source>
</evidence>
<evidence type="ECO:0000313" key="11">
    <source>
        <dbReference type="EMBL" id="MBS2965692.1"/>
    </source>
</evidence>
<feature type="compositionally biased region" description="Basic and acidic residues" evidence="9">
    <location>
        <begin position="344"/>
        <end position="356"/>
    </location>
</feature>
<evidence type="ECO:0000256" key="1">
    <source>
        <dbReference type="ARBA" id="ARBA00001966"/>
    </source>
</evidence>
<protein>
    <submittedName>
        <fullName evidence="11">Molybdopterin-dependent oxidoreductase</fullName>
    </submittedName>
</protein>
<proteinExistence type="inferred from homology"/>
<keyword evidence="5" id="KW-0479">Metal-binding</keyword>
<evidence type="ECO:0000256" key="6">
    <source>
        <dbReference type="ARBA" id="ARBA00023002"/>
    </source>
</evidence>
<comment type="cofactor">
    <cofactor evidence="1">
        <name>[4Fe-4S] cluster</name>
        <dbReference type="ChEBI" id="CHEBI:49883"/>
    </cofactor>
</comment>
<evidence type="ECO:0000256" key="9">
    <source>
        <dbReference type="SAM" id="MobiDB-lite"/>
    </source>
</evidence>
<dbReference type="GO" id="GO:0043546">
    <property type="term" value="F:molybdopterin cofactor binding"/>
    <property type="evidence" value="ECO:0007669"/>
    <property type="project" value="InterPro"/>
</dbReference>
<dbReference type="NCBIfam" id="NF041513">
    <property type="entry name" value="formate_DH_Act"/>
    <property type="match status" value="1"/>
</dbReference>
<dbReference type="Gene3D" id="3.30.200.210">
    <property type="match status" value="1"/>
</dbReference>
<dbReference type="Gene3D" id="2.40.40.20">
    <property type="match status" value="1"/>
</dbReference>
<keyword evidence="4" id="KW-0004">4Fe-4S</keyword>
<dbReference type="GO" id="GO:0009061">
    <property type="term" value="P:anaerobic respiration"/>
    <property type="evidence" value="ECO:0007669"/>
    <property type="project" value="TreeGrafter"/>
</dbReference>
<keyword evidence="7" id="KW-0408">Iron</keyword>
<evidence type="ECO:0000313" key="12">
    <source>
        <dbReference type="Proteomes" id="UP000677913"/>
    </source>
</evidence>
<dbReference type="CDD" id="cd02792">
    <property type="entry name" value="MopB_CT_Formate-Dh-Na-like"/>
    <property type="match status" value="1"/>
</dbReference>
<dbReference type="InterPro" id="IPR048158">
    <property type="entry name" value="Formate_DH_Act"/>
</dbReference>